<dbReference type="PANTHER" id="PTHR43861">
    <property type="entry name" value="TRANS-ACONITATE 2-METHYLTRANSFERASE-RELATED"/>
    <property type="match status" value="1"/>
</dbReference>
<organism evidence="3 4">
    <name type="scientific">Winogradskyella eximia</name>
    <dbReference type="NCBI Taxonomy" id="262006"/>
    <lineage>
        <taxon>Bacteria</taxon>
        <taxon>Pseudomonadati</taxon>
        <taxon>Bacteroidota</taxon>
        <taxon>Flavobacteriia</taxon>
        <taxon>Flavobacteriales</taxon>
        <taxon>Flavobacteriaceae</taxon>
        <taxon>Winogradskyella</taxon>
    </lineage>
</organism>
<dbReference type="Gene3D" id="3.40.50.150">
    <property type="entry name" value="Vaccinia Virus protein VP39"/>
    <property type="match status" value="1"/>
</dbReference>
<evidence type="ECO:0000259" key="2">
    <source>
        <dbReference type="Pfam" id="PF13649"/>
    </source>
</evidence>
<dbReference type="InterPro" id="IPR029063">
    <property type="entry name" value="SAM-dependent_MTases_sf"/>
</dbReference>
<dbReference type="AlphaFoldDB" id="A0A3D9H254"/>
<reference evidence="3 4" key="1">
    <citation type="submission" date="2018-07" db="EMBL/GenBank/DDBJ databases">
        <title>Genomic Encyclopedia of Type Strains, Phase III (KMG-III): the genomes of soil and plant-associated and newly described type strains.</title>
        <authorList>
            <person name="Whitman W."/>
        </authorList>
    </citation>
    <scope>NUCLEOTIDE SEQUENCE [LARGE SCALE GENOMIC DNA]</scope>
    <source>
        <strain evidence="3 4">CECT 7946</strain>
    </source>
</reference>
<dbReference type="InterPro" id="IPR041698">
    <property type="entry name" value="Methyltransf_25"/>
</dbReference>
<dbReference type="Pfam" id="PF13649">
    <property type="entry name" value="Methyltransf_25"/>
    <property type="match status" value="1"/>
</dbReference>
<dbReference type="EMBL" id="QRDV01000005">
    <property type="protein sequence ID" value="RED43607.1"/>
    <property type="molecule type" value="Genomic_DNA"/>
</dbReference>
<feature type="domain" description="Methyltransferase" evidence="2">
    <location>
        <begin position="46"/>
        <end position="131"/>
    </location>
</feature>
<dbReference type="PANTHER" id="PTHR43861:SF3">
    <property type="entry name" value="PUTATIVE (AFU_ORTHOLOGUE AFUA_2G14390)-RELATED"/>
    <property type="match status" value="1"/>
</dbReference>
<dbReference type="OrthoDB" id="9804312at2"/>
<accession>A0A3D9H254</accession>
<keyword evidence="4" id="KW-1185">Reference proteome</keyword>
<dbReference type="GO" id="GO:0032259">
    <property type="term" value="P:methylation"/>
    <property type="evidence" value="ECO:0007669"/>
    <property type="project" value="UniProtKB-KW"/>
</dbReference>
<dbReference type="RefSeq" id="WP_115817700.1">
    <property type="nucleotide sequence ID" value="NZ_QRDV01000005.1"/>
</dbReference>
<comment type="caution">
    <text evidence="3">The sequence shown here is derived from an EMBL/GenBank/DDBJ whole genome shotgun (WGS) entry which is preliminary data.</text>
</comment>
<evidence type="ECO:0000313" key="3">
    <source>
        <dbReference type="EMBL" id="RED43607.1"/>
    </source>
</evidence>
<protein>
    <submittedName>
        <fullName evidence="3">Methyltransferase family protein</fullName>
    </submittedName>
</protein>
<dbReference type="GO" id="GO:0008168">
    <property type="term" value="F:methyltransferase activity"/>
    <property type="evidence" value="ECO:0007669"/>
    <property type="project" value="UniProtKB-KW"/>
</dbReference>
<sequence length="201" mass="23016">MKNNPADFWNERFGKEEFIYGTEPNVFFKEQLDKLETGTLLLPAEGEGRNAVYAATQGWEVSAFDISEQGREKAMLLAKQHKVNINYEIVSVLDYTSHKQFDVIAFCYTHFPIDIRKTAHKQMLQLLKKGGTIIFEAFAKAQLNNDSGGPKNEAMLFSIDEVKQEFTRLDFKTLEEKIIELSEGNYHKGKAQVIRFIGVKL</sequence>
<evidence type="ECO:0000313" key="4">
    <source>
        <dbReference type="Proteomes" id="UP000256980"/>
    </source>
</evidence>
<keyword evidence="3" id="KW-0489">Methyltransferase</keyword>
<gene>
    <name evidence="3" type="ORF">DFQ10_105207</name>
</gene>
<dbReference type="CDD" id="cd02440">
    <property type="entry name" value="AdoMet_MTases"/>
    <property type="match status" value="1"/>
</dbReference>
<keyword evidence="1 3" id="KW-0808">Transferase</keyword>
<proteinExistence type="predicted"/>
<dbReference type="SUPFAM" id="SSF53335">
    <property type="entry name" value="S-adenosyl-L-methionine-dependent methyltransferases"/>
    <property type="match status" value="1"/>
</dbReference>
<evidence type="ECO:0000256" key="1">
    <source>
        <dbReference type="ARBA" id="ARBA00022679"/>
    </source>
</evidence>
<dbReference type="Proteomes" id="UP000256980">
    <property type="component" value="Unassembled WGS sequence"/>
</dbReference>
<name>A0A3D9H254_9FLAO</name>